<dbReference type="EMBL" id="JAJFZV010000020">
    <property type="protein sequence ID" value="MCC3299747.1"/>
    <property type="molecule type" value="Genomic_DNA"/>
</dbReference>
<reference evidence="1" key="1">
    <citation type="submission" date="2021-10" db="EMBL/GenBank/DDBJ databases">
        <title>Novel species in genus Arthrobacter.</title>
        <authorList>
            <person name="Liu Y."/>
        </authorList>
    </citation>
    <scope>NUCLEOTIDE SEQUENCE</scope>
    <source>
        <strain evidence="1">Zg-Y453</strain>
    </source>
</reference>
<dbReference type="Proteomes" id="UP001139158">
    <property type="component" value="Unassembled WGS sequence"/>
</dbReference>
<accession>A0A9X1MI53</accession>
<sequence>MGIQFEPEFREADVERYAFACGHPNGLTTHTFESHGDAYTALCDVVGLHGHAGSLAVCGDMFCTSGAGSMSVTPVTREETPVLKVSGTNGHRILRAVGLPDDYCGSAPADSVLRGIQAGTEAAAAGVYGNESAYLLERLPELETVARFAQERGLALTWA</sequence>
<dbReference type="RefSeq" id="WP_227897733.1">
    <property type="nucleotide sequence ID" value="NZ_CP099467.1"/>
</dbReference>
<comment type="caution">
    <text evidence="1">The sequence shown here is derived from an EMBL/GenBank/DDBJ whole genome shotgun (WGS) entry which is preliminary data.</text>
</comment>
<evidence type="ECO:0000313" key="1">
    <source>
        <dbReference type="EMBL" id="MCC3299747.1"/>
    </source>
</evidence>
<gene>
    <name evidence="1" type="ORF">LJ757_18470</name>
</gene>
<keyword evidence="2" id="KW-1185">Reference proteome</keyword>
<proteinExistence type="predicted"/>
<protein>
    <submittedName>
        <fullName evidence="1">Uncharacterized protein</fullName>
    </submittedName>
</protein>
<name>A0A9X1MI53_9MICC</name>
<evidence type="ECO:0000313" key="2">
    <source>
        <dbReference type="Proteomes" id="UP001139158"/>
    </source>
</evidence>
<organism evidence="1 2">
    <name type="scientific">Arthrobacter caoxuetaonis</name>
    <dbReference type="NCBI Taxonomy" id="2886935"/>
    <lineage>
        <taxon>Bacteria</taxon>
        <taxon>Bacillati</taxon>
        <taxon>Actinomycetota</taxon>
        <taxon>Actinomycetes</taxon>
        <taxon>Micrococcales</taxon>
        <taxon>Micrococcaceae</taxon>
        <taxon>Arthrobacter</taxon>
    </lineage>
</organism>
<dbReference type="AlphaFoldDB" id="A0A9X1MI53"/>